<dbReference type="Gene3D" id="2.20.25.90">
    <property type="entry name" value="ADC-like domains"/>
    <property type="match status" value="1"/>
</dbReference>
<reference evidence="8" key="1">
    <citation type="submission" date="2024-07" db="EMBL/GenBank/DDBJ databases">
        <title>Identification and characteristics of an arsenic-resistant bacterial isolate, which belongs to a novel species.</title>
        <authorList>
            <person name="Juszczyk A."/>
            <person name="Kowalczyk A."/>
            <person name="Was K."/>
            <person name="Kosowicz W."/>
            <person name="Budzyn A."/>
            <person name="Latowski D."/>
        </authorList>
    </citation>
    <scope>NUCLEOTIDE SEQUENCE</scope>
    <source>
        <strain evidence="8">As8PL</strain>
    </source>
</reference>
<dbReference type="PANTHER" id="PTHR43105:SF9">
    <property type="entry name" value="NADPH-FE(3+) OXIDOREDUCTASE SUBUNIT ALPHA"/>
    <property type="match status" value="1"/>
</dbReference>
<dbReference type="InterPro" id="IPR006656">
    <property type="entry name" value="Mopterin_OxRdtase"/>
</dbReference>
<evidence type="ECO:0000256" key="2">
    <source>
        <dbReference type="ARBA" id="ARBA00022485"/>
    </source>
</evidence>
<keyword evidence="6" id="KW-0411">Iron-sulfur</keyword>
<evidence type="ECO:0000256" key="3">
    <source>
        <dbReference type="ARBA" id="ARBA00022723"/>
    </source>
</evidence>
<evidence type="ECO:0000256" key="1">
    <source>
        <dbReference type="ARBA" id="ARBA00001942"/>
    </source>
</evidence>
<dbReference type="AlphaFoldDB" id="A0AB39BW90"/>
<dbReference type="InterPro" id="IPR006657">
    <property type="entry name" value="MoPterin_dinucl-bd_dom"/>
</dbReference>
<organism evidence="8">
    <name type="scientific">Alkalihalophilus sp. As8PL</name>
    <dbReference type="NCBI Taxonomy" id="3237103"/>
    <lineage>
        <taxon>Bacteria</taxon>
        <taxon>Bacillati</taxon>
        <taxon>Bacillota</taxon>
        <taxon>Bacilli</taxon>
        <taxon>Bacillales</taxon>
        <taxon>Bacillaceae</taxon>
        <taxon>Alkalihalophilus</taxon>
    </lineage>
</organism>
<keyword evidence="4" id="KW-0560">Oxidoreductase</keyword>
<evidence type="ECO:0000256" key="6">
    <source>
        <dbReference type="ARBA" id="ARBA00023014"/>
    </source>
</evidence>
<accession>A0AB39BW90</accession>
<gene>
    <name evidence="8" type="ORF">AB3N04_04625</name>
</gene>
<keyword evidence="5" id="KW-0408">Iron</keyword>
<keyword evidence="2" id="KW-0004">4Fe-4S</keyword>
<evidence type="ECO:0000259" key="7">
    <source>
        <dbReference type="PROSITE" id="PS51669"/>
    </source>
</evidence>
<dbReference type="GO" id="GO:0016491">
    <property type="term" value="F:oxidoreductase activity"/>
    <property type="evidence" value="ECO:0007669"/>
    <property type="project" value="UniProtKB-KW"/>
</dbReference>
<evidence type="ECO:0000313" key="8">
    <source>
        <dbReference type="EMBL" id="XDI37606.1"/>
    </source>
</evidence>
<dbReference type="PANTHER" id="PTHR43105">
    <property type="entry name" value="RESPIRATORY NITRATE REDUCTASE"/>
    <property type="match status" value="1"/>
</dbReference>
<dbReference type="GO" id="GO:0016020">
    <property type="term" value="C:membrane"/>
    <property type="evidence" value="ECO:0007669"/>
    <property type="project" value="TreeGrafter"/>
</dbReference>
<proteinExistence type="predicted"/>
<dbReference type="InterPro" id="IPR009010">
    <property type="entry name" value="Asp_de-COase-like_dom_sf"/>
</dbReference>
<dbReference type="InterPro" id="IPR006963">
    <property type="entry name" value="Mopterin_OxRdtase_4Fe-4S_dom"/>
</dbReference>
<evidence type="ECO:0000256" key="5">
    <source>
        <dbReference type="ARBA" id="ARBA00023004"/>
    </source>
</evidence>
<evidence type="ECO:0000256" key="4">
    <source>
        <dbReference type="ARBA" id="ARBA00023002"/>
    </source>
</evidence>
<dbReference type="SUPFAM" id="SSF50692">
    <property type="entry name" value="ADC-like"/>
    <property type="match status" value="1"/>
</dbReference>
<dbReference type="SUPFAM" id="SSF53706">
    <property type="entry name" value="Formate dehydrogenase/DMSO reductase, domains 1-3"/>
    <property type="match status" value="1"/>
</dbReference>
<sequence length="747" mass="82182">MDTTEKVHYRTCPLCEATCGLEIHTKGNEVTSIKGDKLDPFSEGYLCPKGYHLDKLYADPDRIKKPMIREGDQWREVSWQEAFTEVRKGLQSIIKENGRDAVATYLGNPNVHNLAGMLYVPIFLKTLGSKNRYSASTMDQIPKQLTAEWMFGSDFSIPIPDIDRTDYFLVIGANPLVSNGSLMTAPNMRKRMRDLRKRGGKIVVIDPVRTVTAKAADEHHAITPGTDAYLLVGIIQTLFEEELVDLGRAGEHVNGLSELREAMRGFSIEEMSAKCGIEAKVIRRLAREIAKSERAAVYGRMGTCTQAFGTMNSWLIDVINILTGNLDQEGGVMFTNPAAGSKNAGGKRKKSARYGRFHSRVRSCPEVLGELPTSCLAEEIETGGEGQIKALVTVAGNPVLSAPNGERMEKSLGQLDFMVSVDCYLNETTRHANVLLPAPSALERSHYDLSFYQLSVRNIAHYSKQVFPLEEGQLDEWEVLLQLTAAVMDQEVGADPVSVLDDYAIMQLIKKECGNESSPLAGRNPNEIFAQLSVRKGPERMLDFLIRTGEYGDFFCEKADGISLSTLMEEHPHGLDLGPLKPRLPQVLSTGSGKVELAPPLLVKDLERLKGKIDKGEKGLLLVSRRQLQSNNSWMHNIGELTKGANKCTLQIHPTDAARHQIVDKGVASVKSVAGHINVSVEVTSDVMEGVVTLPHGWGHHLEGIQLRNGERYAGVNSNRLSDENEIDPVSGNAIFNGIPVEVSIGS</sequence>
<dbReference type="Pfam" id="PF01568">
    <property type="entry name" value="Molydop_binding"/>
    <property type="match status" value="1"/>
</dbReference>
<protein>
    <submittedName>
        <fullName evidence="8">Molybdopterin-dependent oxidoreductase</fullName>
    </submittedName>
</protein>
<dbReference type="Gene3D" id="3.40.50.740">
    <property type="match status" value="1"/>
</dbReference>
<keyword evidence="3" id="KW-0479">Metal-binding</keyword>
<dbReference type="EMBL" id="CP162551">
    <property type="protein sequence ID" value="XDI37606.1"/>
    <property type="molecule type" value="Genomic_DNA"/>
</dbReference>
<dbReference type="Gene3D" id="3.40.228.10">
    <property type="entry name" value="Dimethylsulfoxide Reductase, domain 2"/>
    <property type="match status" value="1"/>
</dbReference>
<dbReference type="Pfam" id="PF00384">
    <property type="entry name" value="Molybdopterin"/>
    <property type="match status" value="1"/>
</dbReference>
<dbReference type="Pfam" id="PF04879">
    <property type="entry name" value="Molybdop_Fe4S4"/>
    <property type="match status" value="1"/>
</dbReference>
<dbReference type="RefSeq" id="WP_368504937.1">
    <property type="nucleotide sequence ID" value="NZ_CP162551.1"/>
</dbReference>
<dbReference type="GO" id="GO:0046872">
    <property type="term" value="F:metal ion binding"/>
    <property type="evidence" value="ECO:0007669"/>
    <property type="project" value="UniProtKB-KW"/>
</dbReference>
<dbReference type="GO" id="GO:0043546">
    <property type="term" value="F:molybdopterin cofactor binding"/>
    <property type="evidence" value="ECO:0007669"/>
    <property type="project" value="InterPro"/>
</dbReference>
<dbReference type="GO" id="GO:0051539">
    <property type="term" value="F:4 iron, 4 sulfur cluster binding"/>
    <property type="evidence" value="ECO:0007669"/>
    <property type="project" value="UniProtKB-KW"/>
</dbReference>
<feature type="domain" description="4Fe-4S Mo/W bis-MGD-type" evidence="7">
    <location>
        <begin position="5"/>
        <end position="61"/>
    </location>
</feature>
<dbReference type="SMART" id="SM00926">
    <property type="entry name" value="Molybdop_Fe4S4"/>
    <property type="match status" value="1"/>
</dbReference>
<dbReference type="Gene3D" id="2.40.40.20">
    <property type="match status" value="1"/>
</dbReference>
<name>A0AB39BW90_9BACI</name>
<comment type="cofactor">
    <cofactor evidence="1">
        <name>Mo-bis(molybdopterin guanine dinucleotide)</name>
        <dbReference type="ChEBI" id="CHEBI:60539"/>
    </cofactor>
</comment>
<dbReference type="PROSITE" id="PS51669">
    <property type="entry name" value="4FE4S_MOW_BIS_MGD"/>
    <property type="match status" value="1"/>
</dbReference>
<dbReference type="InterPro" id="IPR050123">
    <property type="entry name" value="Prok_molybdopt-oxidoreductase"/>
</dbReference>